<feature type="region of interest" description="Disordered" evidence="1">
    <location>
        <begin position="138"/>
        <end position="163"/>
    </location>
</feature>
<dbReference type="AlphaFoldDB" id="A0A7D3W035"/>
<protein>
    <submittedName>
        <fullName evidence="2">Uncharacterized protein</fullName>
    </submittedName>
</protein>
<sequence length="173" mass="18051">MYRRSWPCGSRTAGAATTGFHHAGCAASTPAARRQDHRGVLSRSAVRISAARWPGQCHSDSSAGPARCCGPCAPSGSSLGRACRRRTGCPCACEIVRMRIRRGPHMPPGVTLVEVAAGTVIVRMPALDLRGPGSIRLLDGSTPPMPYVRRDPGRSDAGESTGPLALLPWGAAA</sequence>
<proteinExistence type="predicted"/>
<feature type="compositionally biased region" description="Basic and acidic residues" evidence="1">
    <location>
        <begin position="148"/>
        <end position="157"/>
    </location>
</feature>
<name>A0A7D3W035_ACTVE</name>
<dbReference type="EMBL" id="CP053892">
    <property type="protein sequence ID" value="QKG23276.1"/>
    <property type="molecule type" value="Genomic_DNA"/>
</dbReference>
<reference evidence="2 3" key="1">
    <citation type="submission" date="2020-05" db="EMBL/GenBank/DDBJ databases">
        <title>Actinomadura verrucosospora NRRL-B18236 (PFL_A860) Genome sequencing and assembly.</title>
        <authorList>
            <person name="Samborskyy M."/>
        </authorList>
    </citation>
    <scope>NUCLEOTIDE SEQUENCE [LARGE SCALE GENOMIC DNA]</scope>
    <source>
        <strain evidence="2 3">NRRL:B18236</strain>
    </source>
</reference>
<organism evidence="2 3">
    <name type="scientific">Actinomadura verrucosospora</name>
    <dbReference type="NCBI Taxonomy" id="46165"/>
    <lineage>
        <taxon>Bacteria</taxon>
        <taxon>Bacillati</taxon>
        <taxon>Actinomycetota</taxon>
        <taxon>Actinomycetes</taxon>
        <taxon>Streptosporangiales</taxon>
        <taxon>Thermomonosporaceae</taxon>
        <taxon>Actinomadura</taxon>
    </lineage>
</organism>
<accession>A0A7D3W035</accession>
<evidence type="ECO:0000256" key="1">
    <source>
        <dbReference type="SAM" id="MobiDB-lite"/>
    </source>
</evidence>
<keyword evidence="3" id="KW-1185">Reference proteome</keyword>
<gene>
    <name evidence="2" type="ORF">ACTIVE_4919</name>
</gene>
<evidence type="ECO:0000313" key="3">
    <source>
        <dbReference type="Proteomes" id="UP000501240"/>
    </source>
</evidence>
<dbReference type="Proteomes" id="UP000501240">
    <property type="component" value="Chromosome"/>
</dbReference>
<evidence type="ECO:0000313" key="2">
    <source>
        <dbReference type="EMBL" id="QKG23276.1"/>
    </source>
</evidence>